<dbReference type="InterPro" id="IPR044068">
    <property type="entry name" value="CB"/>
</dbReference>
<evidence type="ECO:0000259" key="5">
    <source>
        <dbReference type="PROSITE" id="PS51898"/>
    </source>
</evidence>
<dbReference type="Pfam" id="PF00589">
    <property type="entry name" value="Phage_integrase"/>
    <property type="match status" value="1"/>
</dbReference>
<keyword evidence="8" id="KW-1185">Reference proteome</keyword>
<dbReference type="PANTHER" id="PTHR30349:SF64">
    <property type="entry name" value="PROPHAGE INTEGRASE INTD-RELATED"/>
    <property type="match status" value="1"/>
</dbReference>
<gene>
    <name evidence="7" type="ORF">FB473_002674</name>
</gene>
<evidence type="ECO:0000259" key="6">
    <source>
        <dbReference type="PROSITE" id="PS51900"/>
    </source>
</evidence>
<dbReference type="Proteomes" id="UP000749311">
    <property type="component" value="Unassembled WGS sequence"/>
</dbReference>
<organism evidence="7 8">
    <name type="scientific">Brooklawnia cerclae</name>
    <dbReference type="NCBI Taxonomy" id="349934"/>
    <lineage>
        <taxon>Bacteria</taxon>
        <taxon>Bacillati</taxon>
        <taxon>Actinomycetota</taxon>
        <taxon>Actinomycetes</taxon>
        <taxon>Propionibacteriales</taxon>
        <taxon>Propionibacteriaceae</taxon>
        <taxon>Brooklawnia</taxon>
    </lineage>
</organism>
<dbReference type="Gene3D" id="1.10.443.10">
    <property type="entry name" value="Intergrase catalytic core"/>
    <property type="match status" value="1"/>
</dbReference>
<dbReference type="InterPro" id="IPR013762">
    <property type="entry name" value="Integrase-like_cat_sf"/>
</dbReference>
<protein>
    <submittedName>
        <fullName evidence="7">Integrase</fullName>
    </submittedName>
</protein>
<sequence>MAIDDLWVRRDGTPTKRNGRGLRYRVRVEGYPTSSHRTSKEAERINAQRIAAGPPTPKSTVTVGDMLDRWLAGKRALSPNGFKACSAAARQAREHWGSVLAADVTRTDVQEWIGSMTSLDLSKRPEDGQPQPVRPAAGSTRAKALQALSGALEIAIDLGAIDANPCRKVSAGRQARRAVETLTPAELAGLAAAAGKRDEAMVWALGTCGIRIGEACALDVGDVDVRRRRLMVRKAKDGEPREVPIPESVLGRLALKGRDRSEPLFLSPAGKRIDPHNWRPRVFDKAAKRIGRPDITPHVLRHTAASLAIRSGADVKAVQRMLGHATAKLTLDTYGHLWDAGLDDVATRMDGLIGGGDG</sequence>
<proteinExistence type="inferred from homology"/>
<comment type="caution">
    <text evidence="7">The sequence shown here is derived from an EMBL/GenBank/DDBJ whole genome shotgun (WGS) entry which is preliminary data.</text>
</comment>
<dbReference type="CDD" id="cd00397">
    <property type="entry name" value="DNA_BRE_C"/>
    <property type="match status" value="1"/>
</dbReference>
<evidence type="ECO:0000256" key="4">
    <source>
        <dbReference type="PROSITE-ProRule" id="PRU01248"/>
    </source>
</evidence>
<feature type="domain" description="Core-binding (CB)" evidence="6">
    <location>
        <begin position="61"/>
        <end position="156"/>
    </location>
</feature>
<dbReference type="PROSITE" id="PS51898">
    <property type="entry name" value="TYR_RECOMBINASE"/>
    <property type="match status" value="1"/>
</dbReference>
<evidence type="ECO:0000313" key="8">
    <source>
        <dbReference type="Proteomes" id="UP000749311"/>
    </source>
</evidence>
<evidence type="ECO:0000313" key="7">
    <source>
        <dbReference type="EMBL" id="NIH58029.1"/>
    </source>
</evidence>
<comment type="similarity">
    <text evidence="1">Belongs to the 'phage' integrase family.</text>
</comment>
<name>A0ABX0SI61_9ACTN</name>
<accession>A0ABX0SI61</accession>
<reference evidence="7 8" key="1">
    <citation type="submission" date="2020-02" db="EMBL/GenBank/DDBJ databases">
        <title>Sequencing the genomes of 1000 actinobacteria strains.</title>
        <authorList>
            <person name="Klenk H.-P."/>
        </authorList>
    </citation>
    <scope>NUCLEOTIDE SEQUENCE [LARGE SCALE GENOMIC DNA]</scope>
    <source>
        <strain evidence="7 8">DSM 19609</strain>
    </source>
</reference>
<dbReference type="PANTHER" id="PTHR30349">
    <property type="entry name" value="PHAGE INTEGRASE-RELATED"/>
    <property type="match status" value="1"/>
</dbReference>
<dbReference type="InterPro" id="IPR050090">
    <property type="entry name" value="Tyrosine_recombinase_XerCD"/>
</dbReference>
<dbReference type="Gene3D" id="1.10.150.130">
    <property type="match status" value="1"/>
</dbReference>
<keyword evidence="3" id="KW-0233">DNA recombination</keyword>
<evidence type="ECO:0000256" key="1">
    <source>
        <dbReference type="ARBA" id="ARBA00008857"/>
    </source>
</evidence>
<evidence type="ECO:0000256" key="2">
    <source>
        <dbReference type="ARBA" id="ARBA00023125"/>
    </source>
</evidence>
<dbReference type="InterPro" id="IPR002104">
    <property type="entry name" value="Integrase_catalytic"/>
</dbReference>
<dbReference type="EMBL" id="JAAMOZ010000001">
    <property type="protein sequence ID" value="NIH58029.1"/>
    <property type="molecule type" value="Genomic_DNA"/>
</dbReference>
<dbReference type="RefSeq" id="WP_167168672.1">
    <property type="nucleotide sequence ID" value="NZ_BAAAOO010000007.1"/>
</dbReference>
<dbReference type="InterPro" id="IPR011010">
    <property type="entry name" value="DNA_brk_join_enz"/>
</dbReference>
<feature type="domain" description="Tyr recombinase" evidence="5">
    <location>
        <begin position="177"/>
        <end position="347"/>
    </location>
</feature>
<evidence type="ECO:0000256" key="3">
    <source>
        <dbReference type="ARBA" id="ARBA00023172"/>
    </source>
</evidence>
<dbReference type="PROSITE" id="PS51900">
    <property type="entry name" value="CB"/>
    <property type="match status" value="1"/>
</dbReference>
<keyword evidence="2 4" id="KW-0238">DNA-binding</keyword>
<dbReference type="InterPro" id="IPR010998">
    <property type="entry name" value="Integrase_recombinase_N"/>
</dbReference>
<dbReference type="SUPFAM" id="SSF56349">
    <property type="entry name" value="DNA breaking-rejoining enzymes"/>
    <property type="match status" value="1"/>
</dbReference>